<dbReference type="SUPFAM" id="SSF58104">
    <property type="entry name" value="Methyl-accepting chemotaxis protein (MCP) signaling domain"/>
    <property type="match status" value="1"/>
</dbReference>
<reference evidence="6 7" key="1">
    <citation type="submission" date="2019-06" db="EMBL/GenBank/DDBJ databases">
        <title>Genomic Encyclopedia of Type Strains, Phase IV (KMG-V): Genome sequencing to study the core and pangenomes of soil and plant-associated prokaryotes.</title>
        <authorList>
            <person name="Whitman W."/>
        </authorList>
    </citation>
    <scope>NUCLEOTIDE SEQUENCE [LARGE SCALE GENOMIC DNA]</scope>
    <source>
        <strain evidence="6 7">BR 11865</strain>
    </source>
</reference>
<evidence type="ECO:0000256" key="4">
    <source>
        <dbReference type="SAM" id="Phobius"/>
    </source>
</evidence>
<gene>
    <name evidence="6" type="ORF">FBZ88_105234</name>
</gene>
<evidence type="ECO:0000313" key="6">
    <source>
        <dbReference type="EMBL" id="TWB28515.1"/>
    </source>
</evidence>
<dbReference type="GO" id="GO:0016020">
    <property type="term" value="C:membrane"/>
    <property type="evidence" value="ECO:0007669"/>
    <property type="project" value="InterPro"/>
</dbReference>
<accession>A0A560G3R4</accession>
<evidence type="ECO:0000313" key="7">
    <source>
        <dbReference type="Proteomes" id="UP000316545"/>
    </source>
</evidence>
<evidence type="ECO:0000256" key="2">
    <source>
        <dbReference type="PROSITE-ProRule" id="PRU00284"/>
    </source>
</evidence>
<keyword evidence="1 2" id="KW-0807">Transducer</keyword>
<name>A0A560G3R4_9PROT</name>
<keyword evidence="4" id="KW-1133">Transmembrane helix</keyword>
<evidence type="ECO:0000259" key="5">
    <source>
        <dbReference type="PROSITE" id="PS50111"/>
    </source>
</evidence>
<organism evidence="6 7">
    <name type="scientific">Nitrospirillum amazonense</name>
    <dbReference type="NCBI Taxonomy" id="28077"/>
    <lineage>
        <taxon>Bacteria</taxon>
        <taxon>Pseudomonadati</taxon>
        <taxon>Pseudomonadota</taxon>
        <taxon>Alphaproteobacteria</taxon>
        <taxon>Rhodospirillales</taxon>
        <taxon>Azospirillaceae</taxon>
        <taxon>Nitrospirillum</taxon>
    </lineage>
</organism>
<feature type="transmembrane region" description="Helical" evidence="4">
    <location>
        <begin position="144"/>
        <end position="163"/>
    </location>
</feature>
<feature type="coiled-coil region" evidence="3">
    <location>
        <begin position="165"/>
        <end position="210"/>
    </location>
</feature>
<keyword evidence="4" id="KW-0812">Transmembrane</keyword>
<feature type="transmembrane region" description="Helical" evidence="4">
    <location>
        <begin position="37"/>
        <end position="57"/>
    </location>
</feature>
<dbReference type="RefSeq" id="WP_186464304.1">
    <property type="nucleotide sequence ID" value="NZ_JAYNFR010000034.1"/>
</dbReference>
<feature type="transmembrane region" description="Helical" evidence="4">
    <location>
        <begin position="108"/>
        <end position="132"/>
    </location>
</feature>
<dbReference type="GO" id="GO:0007165">
    <property type="term" value="P:signal transduction"/>
    <property type="evidence" value="ECO:0007669"/>
    <property type="project" value="UniProtKB-KW"/>
</dbReference>
<evidence type="ECO:0000256" key="3">
    <source>
        <dbReference type="SAM" id="Coils"/>
    </source>
</evidence>
<evidence type="ECO:0000256" key="1">
    <source>
        <dbReference type="ARBA" id="ARBA00023224"/>
    </source>
</evidence>
<dbReference type="PROSITE" id="PS50111">
    <property type="entry name" value="CHEMOTAXIS_TRANSDUC_2"/>
    <property type="match status" value="1"/>
</dbReference>
<dbReference type="EMBL" id="VITO01000005">
    <property type="protein sequence ID" value="TWB28515.1"/>
    <property type="molecule type" value="Genomic_DNA"/>
</dbReference>
<dbReference type="Proteomes" id="UP000316545">
    <property type="component" value="Unassembled WGS sequence"/>
</dbReference>
<dbReference type="PANTHER" id="PTHR32089">
    <property type="entry name" value="METHYL-ACCEPTING CHEMOTAXIS PROTEIN MCPB"/>
    <property type="match status" value="1"/>
</dbReference>
<dbReference type="InterPro" id="IPR004089">
    <property type="entry name" value="MCPsignal_dom"/>
</dbReference>
<sequence>MIKMSFIRAMALRVFVVFLWVCAPVAALTGGLSGNGWMGPGLAAAALAAVLTGGLLLRLPRQTLEYMTALLAVAQTSVLVMAASGAWQLDYHMVYFAVLAMLTAFCDWRIIILAAGATAVHHLTLSFLVPAWVFPDSEGDVRRVLFHAAVVIMETGILVWLAWSLERLFAAMDKALAKAETAAAETEALRQQQEQQAQQARQQRVALRLALADQFASEIAGQTDRLVGAMTNLSDNAGALDQLADSARSSATGATAEAEDAMSHAGTVAAAVEEMAVTIAEIVRSVEDAASRARSAATQVEAVDRQVTTLGEVATRIGSVVQMISDIAGQTNLLALNATIEAARAGEAGKGFAVVASEVKSLANQTAKATEDITQQIQEIQAAAQGTASAVAEIAQSVAALDASSGEVANVIGQQSAAVDEISRSIQLVSDRTRRLGEAVGGMSDLATQVASQVTATRSTAVHADGTASAMRSGIQGFLTRLRENA</sequence>
<dbReference type="SMART" id="SM00283">
    <property type="entry name" value="MA"/>
    <property type="match status" value="1"/>
</dbReference>
<dbReference type="Pfam" id="PF00015">
    <property type="entry name" value="MCPsignal"/>
    <property type="match status" value="1"/>
</dbReference>
<protein>
    <submittedName>
        <fullName evidence="6">Methyl-accepting chemotaxis protein</fullName>
    </submittedName>
</protein>
<keyword evidence="3" id="KW-0175">Coiled coil</keyword>
<comment type="caution">
    <text evidence="6">The sequence shown here is derived from an EMBL/GenBank/DDBJ whole genome shotgun (WGS) entry which is preliminary data.</text>
</comment>
<feature type="transmembrane region" description="Helical" evidence="4">
    <location>
        <begin position="69"/>
        <end position="88"/>
    </location>
</feature>
<keyword evidence="4" id="KW-0472">Membrane</keyword>
<dbReference type="Gene3D" id="1.10.287.950">
    <property type="entry name" value="Methyl-accepting chemotaxis protein"/>
    <property type="match status" value="1"/>
</dbReference>
<proteinExistence type="predicted"/>
<keyword evidence="7" id="KW-1185">Reference proteome</keyword>
<feature type="domain" description="Methyl-accepting transducer" evidence="5">
    <location>
        <begin position="229"/>
        <end position="458"/>
    </location>
</feature>
<dbReference type="PANTHER" id="PTHR32089:SF112">
    <property type="entry name" value="LYSOZYME-LIKE PROTEIN-RELATED"/>
    <property type="match status" value="1"/>
</dbReference>
<dbReference type="AlphaFoldDB" id="A0A560G3R4"/>